<dbReference type="Pfam" id="PF03061">
    <property type="entry name" value="4HBT"/>
    <property type="match status" value="1"/>
</dbReference>
<name>A0A1L0C0T1_9ASCO</name>
<evidence type="ECO:0000259" key="1">
    <source>
        <dbReference type="Pfam" id="PF03061"/>
    </source>
</evidence>
<accession>A0A1L0C0T1</accession>
<evidence type="ECO:0000313" key="3">
    <source>
        <dbReference type="Proteomes" id="UP000182334"/>
    </source>
</evidence>
<evidence type="ECO:0000313" key="2">
    <source>
        <dbReference type="EMBL" id="SGZ57191.1"/>
    </source>
</evidence>
<dbReference type="CDD" id="cd03443">
    <property type="entry name" value="PaaI_thioesterase"/>
    <property type="match status" value="1"/>
</dbReference>
<gene>
    <name evidence="2" type="ORF">SAMEA4029010_CIC11G00000002371</name>
</gene>
<dbReference type="PANTHER" id="PTHR47260:SF1">
    <property type="entry name" value="UPF0644 PROTEIN PB2B4.06"/>
    <property type="match status" value="1"/>
</dbReference>
<protein>
    <submittedName>
        <fullName evidence="2">CIC11C00000002371</fullName>
    </submittedName>
</protein>
<keyword evidence="3" id="KW-1185">Reference proteome</keyword>
<feature type="domain" description="Thioesterase" evidence="1">
    <location>
        <begin position="122"/>
        <end position="189"/>
    </location>
</feature>
<dbReference type="InterPro" id="IPR029069">
    <property type="entry name" value="HotDog_dom_sf"/>
</dbReference>
<proteinExistence type="predicted"/>
<dbReference type="InterPro" id="IPR006683">
    <property type="entry name" value="Thioestr_dom"/>
</dbReference>
<dbReference type="Gene3D" id="3.10.129.10">
    <property type="entry name" value="Hotdog Thioesterase"/>
    <property type="match status" value="1"/>
</dbReference>
<sequence length="234" mass="26560">MEASTLVNTAASSVLDLTSGLQKVIELTLYSHPIFQYYENVNLNHSIANKKNALIEENIWPHLTGHTLVGPDKINLRSRGLYVIDEKFLTEFEDIDELEPDQHNHSYTFFHLGSKLSGHTLIIHGGLLATILDELTCRLAFQSFESKKGVTANLQLNYFKPCFVDSYVMLKCTLLDKKGRKCRVKGQVFLVDLKADLEGKPVPEFVEDKANLLTECICLVIEPKWVNELNNTRH</sequence>
<dbReference type="OrthoDB" id="506431at2759"/>
<organism evidence="2 3">
    <name type="scientific">Sungouiella intermedia</name>
    <dbReference type="NCBI Taxonomy" id="45354"/>
    <lineage>
        <taxon>Eukaryota</taxon>
        <taxon>Fungi</taxon>
        <taxon>Dikarya</taxon>
        <taxon>Ascomycota</taxon>
        <taxon>Saccharomycotina</taxon>
        <taxon>Pichiomycetes</taxon>
        <taxon>Metschnikowiaceae</taxon>
        <taxon>Sungouiella</taxon>
    </lineage>
</organism>
<dbReference type="PANTHER" id="PTHR47260">
    <property type="entry name" value="UPF0644 PROTEIN PB2B4.06"/>
    <property type="match status" value="1"/>
</dbReference>
<dbReference type="AlphaFoldDB" id="A0A1L0C0T1"/>
<dbReference type="EMBL" id="LT635761">
    <property type="protein sequence ID" value="SGZ57191.1"/>
    <property type="molecule type" value="Genomic_DNA"/>
</dbReference>
<dbReference type="InterPro" id="IPR052061">
    <property type="entry name" value="PTE-AB_protein"/>
</dbReference>
<dbReference type="SUPFAM" id="SSF54637">
    <property type="entry name" value="Thioesterase/thiol ester dehydrase-isomerase"/>
    <property type="match status" value="1"/>
</dbReference>
<dbReference type="STRING" id="45354.A0A1L0C0T1"/>
<dbReference type="Proteomes" id="UP000182334">
    <property type="component" value="Chromosome VI"/>
</dbReference>
<reference evidence="2 3" key="1">
    <citation type="submission" date="2016-10" db="EMBL/GenBank/DDBJ databases">
        <authorList>
            <person name="de Groot N.N."/>
        </authorList>
    </citation>
    <scope>NUCLEOTIDE SEQUENCE [LARGE SCALE GENOMIC DNA]</scope>
    <source>
        <strain evidence="2 3">CBS 141442</strain>
    </source>
</reference>